<dbReference type="FunFam" id="3.40.50.2300:FF:000001">
    <property type="entry name" value="DNA-binding response regulator PhoB"/>
    <property type="match status" value="1"/>
</dbReference>
<comment type="caution">
    <text evidence="12">The sequence shown here is derived from an EMBL/GenBank/DDBJ whole genome shotgun (WGS) entry which is preliminary data.</text>
</comment>
<evidence type="ECO:0000313" key="13">
    <source>
        <dbReference type="Proteomes" id="UP000050326"/>
    </source>
</evidence>
<dbReference type="SMART" id="SM00862">
    <property type="entry name" value="Trans_reg_C"/>
    <property type="match status" value="1"/>
</dbReference>
<dbReference type="GO" id="GO:0032993">
    <property type="term" value="C:protein-DNA complex"/>
    <property type="evidence" value="ECO:0007669"/>
    <property type="project" value="TreeGrafter"/>
</dbReference>
<dbReference type="SUPFAM" id="SSF52172">
    <property type="entry name" value="CheY-like"/>
    <property type="match status" value="1"/>
</dbReference>
<keyword evidence="13" id="KW-1185">Reference proteome</keyword>
<evidence type="ECO:0000256" key="5">
    <source>
        <dbReference type="ARBA" id="ARBA00023125"/>
    </source>
</evidence>
<sequence>MNKILLIEDDEAIARYLELELKHEGYALVIQDNGKSGLDCALEEDYDLILLDILLPEMSGLEVLRKIRKEKNTPIIMLTSKGEVSDKVAGLDSGANDYIAKPFFMEELLARIRVVFRKDETDNILQYGELQLHVSSRTVTIAGEEIQLTKREYDLLVYLLKNKNIVLSREKIIESVWGYDFYDNTNVVDVYIKSIRQKLEPLMPERMIQTVRGIGYVIKDKI</sequence>
<dbReference type="GO" id="GO:0000976">
    <property type="term" value="F:transcription cis-regulatory region binding"/>
    <property type="evidence" value="ECO:0007669"/>
    <property type="project" value="TreeGrafter"/>
</dbReference>
<feature type="DNA-binding region" description="OmpR/PhoB-type" evidence="9">
    <location>
        <begin position="122"/>
        <end position="220"/>
    </location>
</feature>
<keyword evidence="3" id="KW-0902">Two-component regulatory system</keyword>
<gene>
    <name evidence="12" type="primary">arlR_2</name>
    <name evidence="12" type="ORF">OXPF_32090</name>
</gene>
<dbReference type="Pfam" id="PF00486">
    <property type="entry name" value="Trans_reg_C"/>
    <property type="match status" value="1"/>
</dbReference>
<dbReference type="RefSeq" id="WP_054876209.1">
    <property type="nucleotide sequence ID" value="NZ_LKET01000041.1"/>
</dbReference>
<dbReference type="Pfam" id="PF00072">
    <property type="entry name" value="Response_reg"/>
    <property type="match status" value="1"/>
</dbReference>
<feature type="modified residue" description="4-aspartylphosphate" evidence="8">
    <location>
        <position position="52"/>
    </location>
</feature>
<evidence type="ECO:0000256" key="2">
    <source>
        <dbReference type="ARBA" id="ARBA00022553"/>
    </source>
</evidence>
<evidence type="ECO:0000256" key="6">
    <source>
        <dbReference type="ARBA" id="ARBA00023163"/>
    </source>
</evidence>
<dbReference type="InterPro" id="IPR039420">
    <property type="entry name" value="WalR-like"/>
</dbReference>
<dbReference type="InterPro" id="IPR011006">
    <property type="entry name" value="CheY-like_superfamily"/>
</dbReference>
<comment type="function">
    <text evidence="7">May play the central regulatory role in sporulation. It may be an element of the effector pathway responsible for the activation of sporulation genes in response to nutritional stress. Spo0A may act in concert with spo0H (a sigma factor) to control the expression of some genes that are critical to the sporulation process.</text>
</comment>
<dbReference type="SMART" id="SM00448">
    <property type="entry name" value="REC"/>
    <property type="match status" value="1"/>
</dbReference>
<evidence type="ECO:0000256" key="4">
    <source>
        <dbReference type="ARBA" id="ARBA00023015"/>
    </source>
</evidence>
<dbReference type="GO" id="GO:0005829">
    <property type="term" value="C:cytosol"/>
    <property type="evidence" value="ECO:0007669"/>
    <property type="project" value="TreeGrafter"/>
</dbReference>
<evidence type="ECO:0000256" key="1">
    <source>
        <dbReference type="ARBA" id="ARBA00018672"/>
    </source>
</evidence>
<keyword evidence="5 9" id="KW-0238">DNA-binding</keyword>
<dbReference type="GO" id="GO:0000156">
    <property type="term" value="F:phosphorelay response regulator activity"/>
    <property type="evidence" value="ECO:0007669"/>
    <property type="project" value="TreeGrafter"/>
</dbReference>
<dbReference type="InterPro" id="IPR036388">
    <property type="entry name" value="WH-like_DNA-bd_sf"/>
</dbReference>
<evidence type="ECO:0000259" key="10">
    <source>
        <dbReference type="PROSITE" id="PS50110"/>
    </source>
</evidence>
<dbReference type="OrthoDB" id="9790442at2"/>
<dbReference type="FunFam" id="1.10.10.10:FF:000005">
    <property type="entry name" value="Two-component system response regulator"/>
    <property type="match status" value="1"/>
</dbReference>
<dbReference type="Proteomes" id="UP000050326">
    <property type="component" value="Unassembled WGS sequence"/>
</dbReference>
<organism evidence="12 13">
    <name type="scientific">Oxobacter pfennigii</name>
    <dbReference type="NCBI Taxonomy" id="36849"/>
    <lineage>
        <taxon>Bacteria</taxon>
        <taxon>Bacillati</taxon>
        <taxon>Bacillota</taxon>
        <taxon>Clostridia</taxon>
        <taxon>Eubacteriales</taxon>
        <taxon>Clostridiaceae</taxon>
        <taxon>Oxobacter</taxon>
    </lineage>
</organism>
<proteinExistence type="predicted"/>
<evidence type="ECO:0000256" key="8">
    <source>
        <dbReference type="PROSITE-ProRule" id="PRU00169"/>
    </source>
</evidence>
<evidence type="ECO:0000259" key="11">
    <source>
        <dbReference type="PROSITE" id="PS51755"/>
    </source>
</evidence>
<dbReference type="PROSITE" id="PS51755">
    <property type="entry name" value="OMPR_PHOB"/>
    <property type="match status" value="1"/>
</dbReference>
<keyword evidence="6" id="KW-0804">Transcription</keyword>
<evidence type="ECO:0000256" key="3">
    <source>
        <dbReference type="ARBA" id="ARBA00023012"/>
    </source>
</evidence>
<dbReference type="PANTHER" id="PTHR48111:SF22">
    <property type="entry name" value="REGULATOR OF RPOS"/>
    <property type="match status" value="1"/>
</dbReference>
<dbReference type="PANTHER" id="PTHR48111">
    <property type="entry name" value="REGULATOR OF RPOS"/>
    <property type="match status" value="1"/>
</dbReference>
<dbReference type="STRING" id="36849.OXPF_32090"/>
<dbReference type="GO" id="GO:0006355">
    <property type="term" value="P:regulation of DNA-templated transcription"/>
    <property type="evidence" value="ECO:0007669"/>
    <property type="project" value="InterPro"/>
</dbReference>
<dbReference type="Gene3D" id="6.10.250.690">
    <property type="match status" value="1"/>
</dbReference>
<accession>A0A0P8WXW5</accession>
<evidence type="ECO:0000256" key="9">
    <source>
        <dbReference type="PROSITE-ProRule" id="PRU01091"/>
    </source>
</evidence>
<dbReference type="PROSITE" id="PS50110">
    <property type="entry name" value="RESPONSE_REGULATORY"/>
    <property type="match status" value="1"/>
</dbReference>
<name>A0A0P8WXW5_9CLOT</name>
<feature type="domain" description="OmpR/PhoB-type" evidence="11">
    <location>
        <begin position="122"/>
        <end position="220"/>
    </location>
</feature>
<evidence type="ECO:0000313" key="12">
    <source>
        <dbReference type="EMBL" id="KPU43195.1"/>
    </source>
</evidence>
<dbReference type="EMBL" id="LKET01000041">
    <property type="protein sequence ID" value="KPU43195.1"/>
    <property type="molecule type" value="Genomic_DNA"/>
</dbReference>
<evidence type="ECO:0000256" key="7">
    <source>
        <dbReference type="ARBA" id="ARBA00024867"/>
    </source>
</evidence>
<dbReference type="Gene3D" id="1.10.10.10">
    <property type="entry name" value="Winged helix-like DNA-binding domain superfamily/Winged helix DNA-binding domain"/>
    <property type="match status" value="1"/>
</dbReference>
<dbReference type="Gene3D" id="3.40.50.2300">
    <property type="match status" value="1"/>
</dbReference>
<dbReference type="AlphaFoldDB" id="A0A0P8WXW5"/>
<feature type="domain" description="Response regulatory" evidence="10">
    <location>
        <begin position="3"/>
        <end position="116"/>
    </location>
</feature>
<keyword evidence="4" id="KW-0805">Transcription regulation</keyword>
<protein>
    <recommendedName>
        <fullName evidence="1">Stage 0 sporulation protein A homolog</fullName>
    </recommendedName>
</protein>
<reference evidence="12 13" key="1">
    <citation type="submission" date="2015-09" db="EMBL/GenBank/DDBJ databases">
        <title>Genome sequence of Oxobacter pfennigii DSM 3222.</title>
        <authorList>
            <person name="Poehlein A."/>
            <person name="Bengelsdorf F.R."/>
            <person name="Schiel-Bengelsdorf B."/>
            <person name="Duerre P."/>
            <person name="Daniel R."/>
        </authorList>
    </citation>
    <scope>NUCLEOTIDE SEQUENCE [LARGE SCALE GENOMIC DNA]</scope>
    <source>
        <strain evidence="12 13">DSM 3222</strain>
    </source>
</reference>
<dbReference type="CDD" id="cd00383">
    <property type="entry name" value="trans_reg_C"/>
    <property type="match status" value="1"/>
</dbReference>
<keyword evidence="2 8" id="KW-0597">Phosphoprotein</keyword>
<dbReference type="InterPro" id="IPR001789">
    <property type="entry name" value="Sig_transdc_resp-reg_receiver"/>
</dbReference>
<dbReference type="InterPro" id="IPR001867">
    <property type="entry name" value="OmpR/PhoB-type_DNA-bd"/>
</dbReference>